<evidence type="ECO:0000313" key="11">
    <source>
        <dbReference type="EMBL" id="MDO7904999.1"/>
    </source>
</evidence>
<proteinExistence type="predicted"/>
<evidence type="ECO:0000256" key="8">
    <source>
        <dbReference type="PROSITE-ProRule" id="PRU00169"/>
    </source>
</evidence>
<protein>
    <submittedName>
        <fullName evidence="11">Response regulator</fullName>
    </submittedName>
</protein>
<gene>
    <name evidence="11" type="ORF">Q5741_01065</name>
</gene>
<keyword evidence="2" id="KW-0963">Cytoplasm</keyword>
<feature type="domain" description="HTH araC/xylS-type" evidence="9">
    <location>
        <begin position="450"/>
        <end position="549"/>
    </location>
</feature>
<dbReference type="CDD" id="cd17536">
    <property type="entry name" value="REC_YesN-like"/>
    <property type="match status" value="1"/>
</dbReference>
<dbReference type="SMART" id="SM00448">
    <property type="entry name" value="REC"/>
    <property type="match status" value="1"/>
</dbReference>
<keyword evidence="7" id="KW-0804">Transcription</keyword>
<dbReference type="Pfam" id="PF17853">
    <property type="entry name" value="GGDEF_2"/>
    <property type="match status" value="1"/>
</dbReference>
<dbReference type="SMART" id="SM00342">
    <property type="entry name" value="HTH_ARAC"/>
    <property type="match status" value="1"/>
</dbReference>
<dbReference type="PROSITE" id="PS50110">
    <property type="entry name" value="RESPONSE_REGULATORY"/>
    <property type="match status" value="1"/>
</dbReference>
<dbReference type="InterPro" id="IPR041522">
    <property type="entry name" value="CdaR_GGDEF"/>
</dbReference>
<dbReference type="InterPro" id="IPR011006">
    <property type="entry name" value="CheY-like_superfamily"/>
</dbReference>
<dbReference type="Pfam" id="PF12833">
    <property type="entry name" value="HTH_18"/>
    <property type="match status" value="1"/>
</dbReference>
<dbReference type="PRINTS" id="PR00032">
    <property type="entry name" value="HTHARAC"/>
</dbReference>
<feature type="modified residue" description="4-aspartylphosphate" evidence="8">
    <location>
        <position position="55"/>
    </location>
</feature>
<dbReference type="PANTHER" id="PTHR42713:SF3">
    <property type="entry name" value="TRANSCRIPTIONAL REGULATORY PROTEIN HPTR"/>
    <property type="match status" value="1"/>
</dbReference>
<accession>A0ABT9C6V5</accession>
<evidence type="ECO:0000259" key="9">
    <source>
        <dbReference type="PROSITE" id="PS01124"/>
    </source>
</evidence>
<dbReference type="PROSITE" id="PS01124">
    <property type="entry name" value="HTH_ARAC_FAMILY_2"/>
    <property type="match status" value="1"/>
</dbReference>
<comment type="caution">
    <text evidence="11">The sequence shown here is derived from an EMBL/GenBank/DDBJ whole genome shotgun (WGS) entry which is preliminary data.</text>
</comment>
<organism evidence="11 12">
    <name type="scientific">Paenibacillus lacisoli</name>
    <dbReference type="NCBI Taxonomy" id="3064525"/>
    <lineage>
        <taxon>Bacteria</taxon>
        <taxon>Bacillati</taxon>
        <taxon>Bacillota</taxon>
        <taxon>Bacilli</taxon>
        <taxon>Bacillales</taxon>
        <taxon>Paenibacillaceae</taxon>
        <taxon>Paenibacillus</taxon>
    </lineage>
</organism>
<evidence type="ECO:0000256" key="1">
    <source>
        <dbReference type="ARBA" id="ARBA00004496"/>
    </source>
</evidence>
<evidence type="ECO:0000259" key="10">
    <source>
        <dbReference type="PROSITE" id="PS50110"/>
    </source>
</evidence>
<evidence type="ECO:0000256" key="4">
    <source>
        <dbReference type="ARBA" id="ARBA00023012"/>
    </source>
</evidence>
<name>A0ABT9C6V5_9BACL</name>
<dbReference type="SUPFAM" id="SSF52172">
    <property type="entry name" value="CheY-like"/>
    <property type="match status" value="1"/>
</dbReference>
<dbReference type="Pfam" id="PF00072">
    <property type="entry name" value="Response_reg"/>
    <property type="match status" value="1"/>
</dbReference>
<keyword evidence="5" id="KW-0805">Transcription regulation</keyword>
<evidence type="ECO:0000256" key="2">
    <source>
        <dbReference type="ARBA" id="ARBA00022490"/>
    </source>
</evidence>
<evidence type="ECO:0000256" key="3">
    <source>
        <dbReference type="ARBA" id="ARBA00022553"/>
    </source>
</evidence>
<feature type="domain" description="Response regulatory" evidence="10">
    <location>
        <begin position="3"/>
        <end position="120"/>
    </location>
</feature>
<dbReference type="InterPro" id="IPR001789">
    <property type="entry name" value="Sig_transdc_resp-reg_receiver"/>
</dbReference>
<dbReference type="Gene3D" id="1.10.10.60">
    <property type="entry name" value="Homeodomain-like"/>
    <property type="match status" value="2"/>
</dbReference>
<keyword evidence="4" id="KW-0902">Two-component regulatory system</keyword>
<dbReference type="InterPro" id="IPR018060">
    <property type="entry name" value="HTH_AraC"/>
</dbReference>
<reference evidence="11 12" key="1">
    <citation type="submission" date="2023-07" db="EMBL/GenBank/DDBJ databases">
        <title>Paenibacillus sp. JX-17 nov. isolated from soil.</title>
        <authorList>
            <person name="Wan Y."/>
            <person name="Liu B."/>
        </authorList>
    </citation>
    <scope>NUCLEOTIDE SEQUENCE [LARGE SCALE GENOMIC DNA]</scope>
    <source>
        <strain evidence="11 12">JX-17</strain>
    </source>
</reference>
<comment type="subcellular location">
    <subcellularLocation>
        <location evidence="1">Cytoplasm</location>
    </subcellularLocation>
</comment>
<dbReference type="Proteomes" id="UP001240171">
    <property type="component" value="Unassembled WGS sequence"/>
</dbReference>
<dbReference type="PANTHER" id="PTHR42713">
    <property type="entry name" value="HISTIDINE KINASE-RELATED"/>
    <property type="match status" value="1"/>
</dbReference>
<dbReference type="InterPro" id="IPR020449">
    <property type="entry name" value="Tscrpt_reg_AraC-type_HTH"/>
</dbReference>
<dbReference type="InterPro" id="IPR051552">
    <property type="entry name" value="HptR"/>
</dbReference>
<dbReference type="RefSeq" id="WP_305022189.1">
    <property type="nucleotide sequence ID" value="NZ_JAUQTB010000001.1"/>
</dbReference>
<evidence type="ECO:0000313" key="12">
    <source>
        <dbReference type="Proteomes" id="UP001240171"/>
    </source>
</evidence>
<keyword evidence="6" id="KW-0238">DNA-binding</keyword>
<evidence type="ECO:0000256" key="6">
    <source>
        <dbReference type="ARBA" id="ARBA00023125"/>
    </source>
</evidence>
<sequence length="553" mass="63719">MYKLILVDDEQDVREGLAEQIDWAGYGFEITAIAENGREAVELIERYNPDIVVTDIQMPFMNGLQLAEWIRNEAPMTRIIILTGFDEFEYAQKAVKLHIDEYVLKPFSSQELIDSLLKVRYLIEREAAEKKDVELLRGHYKESLPVLRELFLSSLVERRLPEDEIRAKSRGYELLMEDSRWAASFIMQDTAYSASVLPSASSECQPPTNSLQHESNTQLQRFAIRNIAEDLLNSRSIQGKVFFYQNGVVVLLPGEEGEPVAAAGQGQMLEEIRRSIEIYLKFTVTIGVGSIVESLQHLYHSFAQAKQALDYRMILGSNRIIYINDVESRQPDTLQFDEEKAQALTRSLKVGSRDEVENLVNLLLPEEQPLQVSVEDYRVYWLEMFTVLLKVIRETGLSHEEVFGDSTHPLLEINRFTNIQEAKRWFEIICSRITGCIANDRQFGYRRLVEDAKTYIHQHYADNDMSITVLCNHLHISAGYFSSIFKKETKMTFVSYLMQLRMDTAKELLSSSDLKAFEIAEQVGFADPNYFSFCFRKTFGMTPKEYRSRVRGG</sequence>
<keyword evidence="12" id="KW-1185">Reference proteome</keyword>
<keyword evidence="3 8" id="KW-0597">Phosphoprotein</keyword>
<evidence type="ECO:0000256" key="5">
    <source>
        <dbReference type="ARBA" id="ARBA00023015"/>
    </source>
</evidence>
<dbReference type="SUPFAM" id="SSF46689">
    <property type="entry name" value="Homeodomain-like"/>
    <property type="match status" value="2"/>
</dbReference>
<dbReference type="Gene3D" id="3.40.50.2300">
    <property type="match status" value="1"/>
</dbReference>
<evidence type="ECO:0000256" key="7">
    <source>
        <dbReference type="ARBA" id="ARBA00023163"/>
    </source>
</evidence>
<dbReference type="InterPro" id="IPR009057">
    <property type="entry name" value="Homeodomain-like_sf"/>
</dbReference>
<dbReference type="EMBL" id="JAUQTB010000001">
    <property type="protein sequence ID" value="MDO7904999.1"/>
    <property type="molecule type" value="Genomic_DNA"/>
</dbReference>